<evidence type="ECO:0000313" key="12">
    <source>
        <dbReference type="Proteomes" id="UP000317318"/>
    </source>
</evidence>
<dbReference type="AlphaFoldDB" id="A0A517QW71"/>
<evidence type="ECO:0000256" key="8">
    <source>
        <dbReference type="ARBA" id="ARBA00023136"/>
    </source>
</evidence>
<evidence type="ECO:0000256" key="7">
    <source>
        <dbReference type="ARBA" id="ARBA00023065"/>
    </source>
</evidence>
<feature type="transmembrane region" description="Helical" evidence="9">
    <location>
        <begin position="226"/>
        <end position="249"/>
    </location>
</feature>
<comment type="subcellular location">
    <subcellularLocation>
        <location evidence="1">Endomembrane system</location>
        <topology evidence="1">Multi-pass membrane protein</topology>
    </subcellularLocation>
</comment>
<evidence type="ECO:0000256" key="3">
    <source>
        <dbReference type="ARBA" id="ARBA00022568"/>
    </source>
</evidence>
<gene>
    <name evidence="11" type="primary">yfkE</name>
    <name evidence="11" type="ORF">Pan189_01900</name>
</gene>
<evidence type="ECO:0000256" key="5">
    <source>
        <dbReference type="ARBA" id="ARBA00022837"/>
    </source>
</evidence>
<dbReference type="Pfam" id="PF01699">
    <property type="entry name" value="Na_Ca_ex"/>
    <property type="match status" value="2"/>
</dbReference>
<keyword evidence="7 9" id="KW-0406">Ion transport</keyword>
<evidence type="ECO:0000256" key="2">
    <source>
        <dbReference type="ARBA" id="ARBA00022448"/>
    </source>
</evidence>
<dbReference type="InterPro" id="IPR044880">
    <property type="entry name" value="NCX_ion-bd_dom_sf"/>
</dbReference>
<feature type="transmembrane region" description="Helical" evidence="9">
    <location>
        <begin position="297"/>
        <end position="321"/>
    </location>
</feature>
<keyword evidence="2 9" id="KW-0813">Transport</keyword>
<feature type="transmembrane region" description="Helical" evidence="9">
    <location>
        <begin position="327"/>
        <end position="348"/>
    </location>
</feature>
<dbReference type="InterPro" id="IPR004837">
    <property type="entry name" value="NaCa_Exmemb"/>
</dbReference>
<keyword evidence="6 9" id="KW-1133">Transmembrane helix</keyword>
<feature type="transmembrane region" description="Helical" evidence="9">
    <location>
        <begin position="69"/>
        <end position="93"/>
    </location>
</feature>
<organism evidence="11 12">
    <name type="scientific">Stratiformator vulcanicus</name>
    <dbReference type="NCBI Taxonomy" id="2527980"/>
    <lineage>
        <taxon>Bacteria</taxon>
        <taxon>Pseudomonadati</taxon>
        <taxon>Planctomycetota</taxon>
        <taxon>Planctomycetia</taxon>
        <taxon>Planctomycetales</taxon>
        <taxon>Planctomycetaceae</taxon>
        <taxon>Stratiformator</taxon>
    </lineage>
</organism>
<keyword evidence="4 9" id="KW-0812">Transmembrane</keyword>
<evidence type="ECO:0000256" key="6">
    <source>
        <dbReference type="ARBA" id="ARBA00022989"/>
    </source>
</evidence>
<dbReference type="InterPro" id="IPR004798">
    <property type="entry name" value="CAX-like"/>
</dbReference>
<dbReference type="NCBIfam" id="TIGR00378">
    <property type="entry name" value="cax"/>
    <property type="match status" value="1"/>
</dbReference>
<feature type="domain" description="Sodium/calcium exchanger membrane region" evidence="10">
    <location>
        <begin position="39"/>
        <end position="203"/>
    </location>
</feature>
<evidence type="ECO:0000259" key="10">
    <source>
        <dbReference type="Pfam" id="PF01699"/>
    </source>
</evidence>
<feature type="transmembrane region" description="Helical" evidence="9">
    <location>
        <begin position="264"/>
        <end position="285"/>
    </location>
</feature>
<comment type="similarity">
    <text evidence="9">Belongs to the Ca(2+):cation antiporter (CaCA) (TC 2.A.19) family.</text>
</comment>
<feature type="transmembrane region" description="Helical" evidence="9">
    <location>
        <begin position="355"/>
        <end position="374"/>
    </location>
</feature>
<protein>
    <recommendedName>
        <fullName evidence="9">Ca(2+)/H(+) antiporter</fullName>
    </recommendedName>
</protein>
<dbReference type="InterPro" id="IPR004713">
    <property type="entry name" value="CaH_exchang"/>
</dbReference>
<keyword evidence="5 9" id="KW-0106">Calcium</keyword>
<dbReference type="GO" id="GO:0015369">
    <property type="term" value="F:calcium:proton antiporter activity"/>
    <property type="evidence" value="ECO:0007669"/>
    <property type="project" value="UniProtKB-UniRule"/>
</dbReference>
<evidence type="ECO:0000313" key="11">
    <source>
        <dbReference type="EMBL" id="QDT35837.1"/>
    </source>
</evidence>
<feature type="domain" description="Sodium/calcium exchanger membrane region" evidence="10">
    <location>
        <begin position="227"/>
        <end position="373"/>
    </location>
</feature>
<keyword evidence="9" id="KW-0050">Antiport</keyword>
<feature type="transmembrane region" description="Helical" evidence="9">
    <location>
        <begin position="12"/>
        <end position="33"/>
    </location>
</feature>
<proteinExistence type="inferred from homology"/>
<feature type="transmembrane region" description="Helical" evidence="9">
    <location>
        <begin position="185"/>
        <end position="205"/>
    </location>
</feature>
<reference evidence="11 12" key="1">
    <citation type="submission" date="2019-02" db="EMBL/GenBank/DDBJ databases">
        <title>Deep-cultivation of Planctomycetes and their phenomic and genomic characterization uncovers novel biology.</title>
        <authorList>
            <person name="Wiegand S."/>
            <person name="Jogler M."/>
            <person name="Boedeker C."/>
            <person name="Pinto D."/>
            <person name="Vollmers J."/>
            <person name="Rivas-Marin E."/>
            <person name="Kohn T."/>
            <person name="Peeters S.H."/>
            <person name="Heuer A."/>
            <person name="Rast P."/>
            <person name="Oberbeckmann S."/>
            <person name="Bunk B."/>
            <person name="Jeske O."/>
            <person name="Meyerdierks A."/>
            <person name="Storesund J.E."/>
            <person name="Kallscheuer N."/>
            <person name="Luecker S."/>
            <person name="Lage O.M."/>
            <person name="Pohl T."/>
            <person name="Merkel B.J."/>
            <person name="Hornburger P."/>
            <person name="Mueller R.-W."/>
            <person name="Bruemmer F."/>
            <person name="Labrenz M."/>
            <person name="Spormann A.M."/>
            <person name="Op den Camp H."/>
            <person name="Overmann J."/>
            <person name="Amann R."/>
            <person name="Jetten M.S.M."/>
            <person name="Mascher T."/>
            <person name="Medema M.H."/>
            <person name="Devos D.P."/>
            <person name="Kaster A.-K."/>
            <person name="Ovreas L."/>
            <person name="Rohde M."/>
            <person name="Galperin M.Y."/>
            <person name="Jogler C."/>
        </authorList>
    </citation>
    <scope>NUCLEOTIDE SEQUENCE [LARGE SCALE GENOMIC DNA]</scope>
    <source>
        <strain evidence="11 12">Pan189</strain>
    </source>
</reference>
<keyword evidence="3 9" id="KW-0109">Calcium transport</keyword>
<sequence>MNTDADQPRAFLATIPKLSYLLIFLPVVIVLKIAHADPIAIFICSGIAILGTVTLIGKATEEIAVYAGPLWGGLLNATFGNITELIIAMFGLVAGPTMYPVVLASITGSILGNLLLVLGAAMLYGGTKYQTQSFSRTGAHVNVGMLWVTLIMLSVPTVITLLPQVDPVFVEHPEWASTFVQESSLTAAILLLILYGLTLVFSLRTHRFLLRPDVEHHETAEWSKELSAGILLGATLCVAFLSESFVGAIEHMREAGTLQMSELFIGVIIVAVVGNAAEGMVAVWVARDNKMELSFQIAMGSCLQVALLVAPVLVIASYFLASEPMSLTFSLFEIASLGAAVLVSSAALNDGESNWIEGAMFLAVYLFFAVVFWFHP</sequence>
<evidence type="ECO:0000256" key="1">
    <source>
        <dbReference type="ARBA" id="ARBA00004127"/>
    </source>
</evidence>
<feature type="transmembrane region" description="Helical" evidence="9">
    <location>
        <begin position="145"/>
        <end position="165"/>
    </location>
</feature>
<dbReference type="GO" id="GO:0016020">
    <property type="term" value="C:membrane"/>
    <property type="evidence" value="ECO:0007669"/>
    <property type="project" value="InterPro"/>
</dbReference>
<dbReference type="PANTHER" id="PTHR31503">
    <property type="entry name" value="VACUOLAR CALCIUM ION TRANSPORTER"/>
    <property type="match status" value="1"/>
</dbReference>
<feature type="transmembrane region" description="Helical" evidence="9">
    <location>
        <begin position="99"/>
        <end position="124"/>
    </location>
</feature>
<feature type="transmembrane region" description="Helical" evidence="9">
    <location>
        <begin position="39"/>
        <end position="57"/>
    </location>
</feature>
<name>A0A517QW71_9PLAN</name>
<dbReference type="PANTHER" id="PTHR31503:SF22">
    <property type="entry name" value="VACUOLAR CALCIUM ION TRANSPORTER"/>
    <property type="match status" value="1"/>
</dbReference>
<dbReference type="EMBL" id="CP036268">
    <property type="protein sequence ID" value="QDT35837.1"/>
    <property type="molecule type" value="Genomic_DNA"/>
</dbReference>
<keyword evidence="8 9" id="KW-0472">Membrane</keyword>
<accession>A0A517QW71</accession>
<dbReference type="KEGG" id="svp:Pan189_01900"/>
<comment type="function">
    <text evidence="9">Ca(+)/H(+) antiporter that extrudes calcium in exchange for external protons.</text>
</comment>
<evidence type="ECO:0000256" key="4">
    <source>
        <dbReference type="ARBA" id="ARBA00022692"/>
    </source>
</evidence>
<dbReference type="RefSeq" id="WP_310820906.1">
    <property type="nucleotide sequence ID" value="NZ_CP036268.1"/>
</dbReference>
<evidence type="ECO:0000256" key="9">
    <source>
        <dbReference type="RuleBase" id="RU365028"/>
    </source>
</evidence>
<dbReference type="Gene3D" id="1.20.1420.30">
    <property type="entry name" value="NCX, central ion-binding region"/>
    <property type="match status" value="1"/>
</dbReference>
<dbReference type="GO" id="GO:0012505">
    <property type="term" value="C:endomembrane system"/>
    <property type="evidence" value="ECO:0007669"/>
    <property type="project" value="UniProtKB-SubCell"/>
</dbReference>
<dbReference type="GO" id="GO:0006874">
    <property type="term" value="P:intracellular calcium ion homeostasis"/>
    <property type="evidence" value="ECO:0007669"/>
    <property type="project" value="TreeGrafter"/>
</dbReference>
<dbReference type="Proteomes" id="UP000317318">
    <property type="component" value="Chromosome"/>
</dbReference>
<keyword evidence="12" id="KW-1185">Reference proteome</keyword>